<gene>
    <name evidence="3" type="ORF">HPP92_010684</name>
    <name evidence="2" type="ORF">HPP92_010945</name>
</gene>
<evidence type="ECO:0000256" key="1">
    <source>
        <dbReference type="SAM" id="MobiDB-lite"/>
    </source>
</evidence>
<protein>
    <submittedName>
        <fullName evidence="3">Uncharacterized protein</fullName>
    </submittedName>
</protein>
<evidence type="ECO:0000313" key="4">
    <source>
        <dbReference type="Proteomes" id="UP000636800"/>
    </source>
</evidence>
<feature type="compositionally biased region" description="Basic and acidic residues" evidence="1">
    <location>
        <begin position="22"/>
        <end position="33"/>
    </location>
</feature>
<evidence type="ECO:0000313" key="5">
    <source>
        <dbReference type="Proteomes" id="UP000639772"/>
    </source>
</evidence>
<dbReference type="Proteomes" id="UP000636800">
    <property type="component" value="Chromosome 5"/>
</dbReference>
<feature type="region of interest" description="Disordered" evidence="1">
    <location>
        <begin position="1"/>
        <end position="59"/>
    </location>
</feature>
<dbReference type="EMBL" id="JADCNL010000005">
    <property type="protein sequence ID" value="KAG0480087.1"/>
    <property type="molecule type" value="Genomic_DNA"/>
</dbReference>
<keyword evidence="4" id="KW-1185">Reference proteome</keyword>
<organism evidence="3 5">
    <name type="scientific">Vanilla planifolia</name>
    <name type="common">Vanilla</name>
    <dbReference type="NCBI Taxonomy" id="51239"/>
    <lineage>
        <taxon>Eukaryota</taxon>
        <taxon>Viridiplantae</taxon>
        <taxon>Streptophyta</taxon>
        <taxon>Embryophyta</taxon>
        <taxon>Tracheophyta</taxon>
        <taxon>Spermatophyta</taxon>
        <taxon>Magnoliopsida</taxon>
        <taxon>Liliopsida</taxon>
        <taxon>Asparagales</taxon>
        <taxon>Orchidaceae</taxon>
        <taxon>Vanilloideae</taxon>
        <taxon>Vanilleae</taxon>
        <taxon>Vanilla</taxon>
    </lineage>
</organism>
<dbReference type="AlphaFoldDB" id="A0A835QZI0"/>
<comment type="caution">
    <text evidence="3">The sequence shown here is derived from an EMBL/GenBank/DDBJ whole genome shotgun (WGS) entry which is preliminary data.</text>
</comment>
<name>A0A835QZI0_VANPL</name>
<evidence type="ECO:0000313" key="2">
    <source>
        <dbReference type="EMBL" id="KAG0480087.1"/>
    </source>
</evidence>
<evidence type="ECO:0000313" key="3">
    <source>
        <dbReference type="EMBL" id="KAG0482600.1"/>
    </source>
</evidence>
<dbReference type="Proteomes" id="UP000639772">
    <property type="component" value="Unassembled WGS sequence"/>
</dbReference>
<reference evidence="4 5" key="1">
    <citation type="journal article" date="2020" name="Nat. Food">
        <title>A phased Vanilla planifolia genome enables genetic improvement of flavour and production.</title>
        <authorList>
            <person name="Hasing T."/>
            <person name="Tang H."/>
            <person name="Brym M."/>
            <person name="Khazi F."/>
            <person name="Huang T."/>
            <person name="Chambers A.H."/>
        </authorList>
    </citation>
    <scope>NUCLEOTIDE SEQUENCE [LARGE SCALE GENOMIC DNA]</scope>
    <source>
        <tissue evidence="3">Leaf</tissue>
    </source>
</reference>
<dbReference type="EMBL" id="JADCNM010000005">
    <property type="protein sequence ID" value="KAG0482600.1"/>
    <property type="molecule type" value="Genomic_DNA"/>
</dbReference>
<sequence length="59" mass="6273">MKLLAIAPLPRTAATLPSSSTEGEKREAKEHPSKSNNKSLSSSSCDHSSETHLPKATVQ</sequence>
<accession>A0A835QZI0</accession>
<feature type="compositionally biased region" description="Low complexity" evidence="1">
    <location>
        <begin position="34"/>
        <end position="46"/>
    </location>
</feature>
<proteinExistence type="predicted"/>